<evidence type="ECO:0000256" key="2">
    <source>
        <dbReference type="SAM" id="MobiDB-lite"/>
    </source>
</evidence>
<evidence type="ECO:0000256" key="1">
    <source>
        <dbReference type="SAM" id="Coils"/>
    </source>
</evidence>
<feature type="domain" description="C2 NT-type" evidence="3">
    <location>
        <begin position="6"/>
        <end position="138"/>
    </location>
</feature>
<sequence length="844" mass="96039">MFKPGRWRSDKGKFKAVFKLQFRATQVAGDALLISVVPADVGKPIAKLDRAAIRDGICCWDNAVYETVKLIRDPKSGKIHEKIYNFVVGTVSSKTVVLGEASIDFSSYAEATKVSSVSLPLKNSKSGAVLHVSIQRVHDSLHQSVIHEIGTAKPHAKPDADDRTLKAQLNDDMDESFEGNHVDETQENRNIPLVSSQNGGRVSSESDITLSSSESSSGLDTPHNFLVKDSNALKVQTNLLSSSPNEALLLQTRSIGALVNDEESERRSQWEWLTRQAEVSDLELQTLRKQIVKESKRSQELLREIGGIKEERDALKEECEKLKASRKRLDDAKSKDELLDGGDVRALVHELRQELNYQKDLNANLQIQLEKTQDSNSELILAVRDLDEMLEQKDKEVMSFSSKPTTISRPCLENGKCENDTDDDDDEEQKALEELVRHHGDAKESYKLEQKITDLQNELEIYRREKDEVEMQMEQLALDYEILKQENHHLLHKLEQNQLQEQLKMQCECSCLEEELEKLAQQFETDLEALSRSKVEQEQRAILAEEALRKTRWQNANAAEKLQEELKKLSLQMESMSQANEKLVAKALAEANELRVQKSQLEDRIATMHEKVNETLKEMNSVARLKDEKDLLVGTLQLEMGTLRAQYNELNTRLSEGELEKDKLRKEVSLLKGDLKKKEDALLSLTSRKNKLGTVASHGLKDVISLKEKIKLLEGEIEMKEKSLETATNSFLEKEKDLQVKIGELETRLEELNQNITKVFEHKPLKVVTEDLDSNSGNSGTQNRSNKLLTEITLLRERNKAMEDELKEMQERYSEISLKFAEVEGERQQLVMKVRNLKNAKMAP</sequence>
<dbReference type="AlphaFoldDB" id="A0A328DF04"/>
<keyword evidence="1" id="KW-0175">Coiled coil</keyword>
<dbReference type="PANTHER" id="PTHR34452:SF7">
    <property type="entry name" value="MYOSIN HEAVY CHAIN-RELATED PROTEIN"/>
    <property type="match status" value="1"/>
</dbReference>
<gene>
    <name evidence="4" type="ORF">DM860_011662</name>
</gene>
<evidence type="ECO:0000259" key="3">
    <source>
        <dbReference type="PROSITE" id="PS51840"/>
    </source>
</evidence>
<organism evidence="4 5">
    <name type="scientific">Cuscuta australis</name>
    <dbReference type="NCBI Taxonomy" id="267555"/>
    <lineage>
        <taxon>Eukaryota</taxon>
        <taxon>Viridiplantae</taxon>
        <taxon>Streptophyta</taxon>
        <taxon>Embryophyta</taxon>
        <taxon>Tracheophyta</taxon>
        <taxon>Spermatophyta</taxon>
        <taxon>Magnoliopsida</taxon>
        <taxon>eudicotyledons</taxon>
        <taxon>Gunneridae</taxon>
        <taxon>Pentapetalae</taxon>
        <taxon>asterids</taxon>
        <taxon>lamiids</taxon>
        <taxon>Solanales</taxon>
        <taxon>Convolvulaceae</taxon>
        <taxon>Cuscuteae</taxon>
        <taxon>Cuscuta</taxon>
        <taxon>Cuscuta subgen. Grammica</taxon>
        <taxon>Cuscuta sect. Cleistogrammica</taxon>
    </lineage>
</organism>
<proteinExistence type="predicted"/>
<feature type="coiled-coil region" evidence="1">
    <location>
        <begin position="445"/>
        <end position="618"/>
    </location>
</feature>
<evidence type="ECO:0000313" key="5">
    <source>
        <dbReference type="Proteomes" id="UP000249390"/>
    </source>
</evidence>
<dbReference type="Proteomes" id="UP000249390">
    <property type="component" value="Unassembled WGS sequence"/>
</dbReference>
<name>A0A328DF04_9ASTE</name>
<dbReference type="PROSITE" id="PS51840">
    <property type="entry name" value="C2_NT"/>
    <property type="match status" value="1"/>
</dbReference>
<dbReference type="PANTHER" id="PTHR34452">
    <property type="entry name" value="MYOSIN HEAVY CHAIN-RELATED PROTEIN"/>
    <property type="match status" value="1"/>
</dbReference>
<accession>A0A328DF04</accession>
<evidence type="ECO:0000313" key="4">
    <source>
        <dbReference type="EMBL" id="RAL44385.1"/>
    </source>
</evidence>
<feature type="region of interest" description="Disordered" evidence="2">
    <location>
        <begin position="175"/>
        <end position="222"/>
    </location>
</feature>
<dbReference type="EMBL" id="NQVE01000143">
    <property type="protein sequence ID" value="RAL44385.1"/>
    <property type="molecule type" value="Genomic_DNA"/>
</dbReference>
<dbReference type="Pfam" id="PF10358">
    <property type="entry name" value="NT-C2"/>
    <property type="match status" value="1"/>
</dbReference>
<feature type="compositionally biased region" description="Low complexity" evidence="2">
    <location>
        <begin position="203"/>
        <end position="221"/>
    </location>
</feature>
<comment type="caution">
    <text evidence="4">The sequence shown here is derived from an EMBL/GenBank/DDBJ whole genome shotgun (WGS) entry which is preliminary data.</text>
</comment>
<keyword evidence="5" id="KW-1185">Reference proteome</keyword>
<protein>
    <recommendedName>
        <fullName evidence="3">C2 NT-type domain-containing protein</fullName>
    </recommendedName>
</protein>
<reference evidence="4 5" key="1">
    <citation type="submission" date="2018-06" db="EMBL/GenBank/DDBJ databases">
        <title>The Genome of Cuscuta australis (Dodder) Provides Insight into the Evolution of Plant Parasitism.</title>
        <authorList>
            <person name="Liu H."/>
        </authorList>
    </citation>
    <scope>NUCLEOTIDE SEQUENCE [LARGE SCALE GENOMIC DNA]</scope>
    <source>
        <strain evidence="5">cv. Yunnan</strain>
        <tissue evidence="4">Vines</tissue>
    </source>
</reference>
<feature type="coiled-coil region" evidence="1">
    <location>
        <begin position="647"/>
        <end position="840"/>
    </location>
</feature>
<dbReference type="InterPro" id="IPR019448">
    <property type="entry name" value="NT-C2"/>
</dbReference>
<feature type="coiled-coil region" evidence="1">
    <location>
        <begin position="284"/>
        <end position="368"/>
    </location>
</feature>
<feature type="compositionally biased region" description="Basic and acidic residues" evidence="2">
    <location>
        <begin position="178"/>
        <end position="187"/>
    </location>
</feature>